<organism evidence="1 2">
    <name type="scientific">Suillus plorans</name>
    <dbReference type="NCBI Taxonomy" id="116603"/>
    <lineage>
        <taxon>Eukaryota</taxon>
        <taxon>Fungi</taxon>
        <taxon>Dikarya</taxon>
        <taxon>Basidiomycota</taxon>
        <taxon>Agaricomycotina</taxon>
        <taxon>Agaricomycetes</taxon>
        <taxon>Agaricomycetidae</taxon>
        <taxon>Boletales</taxon>
        <taxon>Suillineae</taxon>
        <taxon>Suillaceae</taxon>
        <taxon>Suillus</taxon>
    </lineage>
</organism>
<sequence>MVSTEKCLRETGVDGVRGTYTTVPRAHPPHADLALEHLATVKSLKTRTSTSTVRGHLFKIMDPISEQADRSEGDIGTDQRSNVVEEYIEVAKKMEECMKRDAAEAMKRDK</sequence>
<evidence type="ECO:0000313" key="2">
    <source>
        <dbReference type="Proteomes" id="UP000719766"/>
    </source>
</evidence>
<dbReference type="GeneID" id="64603282"/>
<dbReference type="AlphaFoldDB" id="A0A9P7A8U0"/>
<dbReference type="OrthoDB" id="272303at2759"/>
<dbReference type="RefSeq" id="XP_041152023.1">
    <property type="nucleotide sequence ID" value="XM_041309518.1"/>
</dbReference>
<dbReference type="EMBL" id="JABBWE010000139">
    <property type="protein sequence ID" value="KAG1784538.1"/>
    <property type="molecule type" value="Genomic_DNA"/>
</dbReference>
<protein>
    <submittedName>
        <fullName evidence="1">Uncharacterized protein</fullName>
    </submittedName>
</protein>
<name>A0A9P7A8U0_9AGAM</name>
<accession>A0A9P7A8U0</accession>
<evidence type="ECO:0000313" key="1">
    <source>
        <dbReference type="EMBL" id="KAG1784538.1"/>
    </source>
</evidence>
<gene>
    <name evidence="1" type="ORF">HD556DRAFT_1531981</name>
</gene>
<keyword evidence="2" id="KW-1185">Reference proteome</keyword>
<dbReference type="Proteomes" id="UP000719766">
    <property type="component" value="Unassembled WGS sequence"/>
</dbReference>
<proteinExistence type="predicted"/>
<comment type="caution">
    <text evidence="1">The sequence shown here is derived from an EMBL/GenBank/DDBJ whole genome shotgun (WGS) entry which is preliminary data.</text>
</comment>
<reference evidence="1" key="1">
    <citation type="journal article" date="2020" name="New Phytol.">
        <title>Comparative genomics reveals dynamic genome evolution in host specialist ectomycorrhizal fungi.</title>
        <authorList>
            <person name="Lofgren L.A."/>
            <person name="Nguyen N.H."/>
            <person name="Vilgalys R."/>
            <person name="Ruytinx J."/>
            <person name="Liao H.L."/>
            <person name="Branco S."/>
            <person name="Kuo A."/>
            <person name="LaButti K."/>
            <person name="Lipzen A."/>
            <person name="Andreopoulos W."/>
            <person name="Pangilinan J."/>
            <person name="Riley R."/>
            <person name="Hundley H."/>
            <person name="Na H."/>
            <person name="Barry K."/>
            <person name="Grigoriev I.V."/>
            <person name="Stajich J.E."/>
            <person name="Kennedy P.G."/>
        </authorList>
    </citation>
    <scope>NUCLEOTIDE SEQUENCE</scope>
    <source>
        <strain evidence="1">S12</strain>
    </source>
</reference>